<dbReference type="InterPro" id="IPR026669">
    <property type="entry name" value="Arsenite_MeTrfase-like"/>
</dbReference>
<comment type="similarity">
    <text evidence="3">Belongs to the methyltransferase superfamily. Arsenite methyltransferase family.</text>
</comment>
<dbReference type="GO" id="GO:0032259">
    <property type="term" value="P:methylation"/>
    <property type="evidence" value="ECO:0007669"/>
    <property type="project" value="Ensembl"/>
</dbReference>
<protein>
    <recommendedName>
        <fullName evidence="5">Arsenite methyltransferase</fullName>
        <ecNumber evidence="4">2.1.1.137</ecNumber>
    </recommendedName>
</protein>
<dbReference type="PANTHER" id="PTHR43675">
    <property type="entry name" value="ARSENITE METHYLTRANSFERASE"/>
    <property type="match status" value="1"/>
</dbReference>
<evidence type="ECO:0000256" key="7">
    <source>
        <dbReference type="ARBA" id="ARBA00047943"/>
    </source>
</evidence>
<evidence type="ECO:0000256" key="1">
    <source>
        <dbReference type="ARBA" id="ARBA00022679"/>
    </source>
</evidence>
<reference evidence="12" key="1">
    <citation type="submission" date="2017-10" db="EMBL/GenBank/DDBJ databases">
        <title>A new Pekin duck reference genome.</title>
        <authorList>
            <person name="Hou Z.-C."/>
            <person name="Zhou Z.-K."/>
            <person name="Zhu F."/>
            <person name="Hou S.-S."/>
        </authorList>
    </citation>
    <scope>NUCLEOTIDE SEQUENCE [LARGE SCALE GENOMIC DNA]</scope>
</reference>
<feature type="region of interest" description="Disordered" evidence="9">
    <location>
        <begin position="50"/>
        <end position="70"/>
    </location>
</feature>
<dbReference type="PANTHER" id="PTHR43675:SF8">
    <property type="entry name" value="ARSENITE METHYLTRANSFERASE"/>
    <property type="match status" value="1"/>
</dbReference>
<evidence type="ECO:0000313" key="12">
    <source>
        <dbReference type="Proteomes" id="UP000016666"/>
    </source>
</evidence>
<comment type="catalytic activity">
    <reaction evidence="7">
        <text>arsenic triglutathione + 2 [thioredoxin]-dithiol + 2 S-adenosyl-L-methionine + H2O = dimethylarsinous acid + 2 [thioredoxin]-disulfide + 3 glutathione + 2 S-adenosyl-L-homocysteine + 2 H(+)</text>
        <dbReference type="Rhea" id="RHEA:69464"/>
        <dbReference type="Rhea" id="RHEA-COMP:10698"/>
        <dbReference type="Rhea" id="RHEA-COMP:10700"/>
        <dbReference type="ChEBI" id="CHEBI:15377"/>
        <dbReference type="ChEBI" id="CHEBI:15378"/>
        <dbReference type="ChEBI" id="CHEBI:23808"/>
        <dbReference type="ChEBI" id="CHEBI:29950"/>
        <dbReference type="ChEBI" id="CHEBI:50058"/>
        <dbReference type="ChEBI" id="CHEBI:57856"/>
        <dbReference type="ChEBI" id="CHEBI:57925"/>
        <dbReference type="ChEBI" id="CHEBI:59789"/>
        <dbReference type="ChEBI" id="CHEBI:183640"/>
        <dbReference type="EC" id="2.1.1.137"/>
    </reaction>
</comment>
<evidence type="ECO:0000313" key="11">
    <source>
        <dbReference type="Ensembl" id="ENSAPLP00000026240.1"/>
    </source>
</evidence>
<feature type="domain" description="Methyltransferase" evidence="10">
    <location>
        <begin position="73"/>
        <end position="189"/>
    </location>
</feature>
<dbReference type="Ensembl" id="ENSAPLT00000046402.1">
    <property type="protein sequence ID" value="ENSAPLP00000026240.1"/>
    <property type="gene ID" value="ENSAPLG00000029915.1"/>
</dbReference>
<evidence type="ECO:0000256" key="2">
    <source>
        <dbReference type="ARBA" id="ARBA00022691"/>
    </source>
</evidence>
<dbReference type="InterPro" id="IPR025714">
    <property type="entry name" value="Methyltranfer_dom"/>
</dbReference>
<gene>
    <name evidence="11" type="primary">AS3MT</name>
</gene>
<evidence type="ECO:0000259" key="10">
    <source>
        <dbReference type="Pfam" id="PF13847"/>
    </source>
</evidence>
<dbReference type="InterPro" id="IPR029063">
    <property type="entry name" value="SAM-dependent_MTases_sf"/>
</dbReference>
<evidence type="ECO:0000256" key="4">
    <source>
        <dbReference type="ARBA" id="ARBA00034521"/>
    </source>
</evidence>
<evidence type="ECO:0000256" key="5">
    <source>
        <dbReference type="ARBA" id="ARBA00034545"/>
    </source>
</evidence>
<dbReference type="GO" id="GO:0030791">
    <property type="term" value="F:arsenite methyltransferase activity"/>
    <property type="evidence" value="ECO:0007669"/>
    <property type="project" value="UniProtKB-EC"/>
</dbReference>
<proteinExistence type="inferred from homology"/>
<evidence type="ECO:0000256" key="8">
    <source>
        <dbReference type="ARBA" id="ARBA00048428"/>
    </source>
</evidence>
<dbReference type="Gene3D" id="3.40.50.150">
    <property type="entry name" value="Vaccinia Virus protein VP39"/>
    <property type="match status" value="1"/>
</dbReference>
<dbReference type="EC" id="2.1.1.137" evidence="4"/>
<dbReference type="Proteomes" id="UP000016666">
    <property type="component" value="Unassembled WGS sequence"/>
</dbReference>
<evidence type="ECO:0000256" key="6">
    <source>
        <dbReference type="ARBA" id="ARBA00047941"/>
    </source>
</evidence>
<comment type="catalytic activity">
    <reaction evidence="6">
        <text>arsenic triglutathione + [thioredoxin]-dithiol + S-adenosyl-L-methionine + 2 H2O = methylarsonous acid + [thioredoxin]-disulfide + 3 glutathione + S-adenosyl-L-homocysteine + H(+)</text>
        <dbReference type="Rhea" id="RHEA:69460"/>
        <dbReference type="Rhea" id="RHEA-COMP:10698"/>
        <dbReference type="Rhea" id="RHEA-COMP:10700"/>
        <dbReference type="ChEBI" id="CHEBI:15377"/>
        <dbReference type="ChEBI" id="CHEBI:15378"/>
        <dbReference type="ChEBI" id="CHEBI:17826"/>
        <dbReference type="ChEBI" id="CHEBI:29950"/>
        <dbReference type="ChEBI" id="CHEBI:50058"/>
        <dbReference type="ChEBI" id="CHEBI:57856"/>
        <dbReference type="ChEBI" id="CHEBI:57925"/>
        <dbReference type="ChEBI" id="CHEBI:59789"/>
        <dbReference type="ChEBI" id="CHEBI:183640"/>
        <dbReference type="EC" id="2.1.1.137"/>
    </reaction>
</comment>
<keyword evidence="12" id="KW-1185">Reference proteome</keyword>
<sequence>MGVIPCFVTPRSHRGPARCSGVPRVLRTSGLLRQRAAEVGGPENQRLRHLGQAGPQGHQRCSGARPRGGGGQVEVARKHIAYHMEKFGYRKPNVDFLQGYMEKLGDAGLADESYDIVISNCVINLAPDKRAVLREAYRVLKPGGEMYFSDVYASQRLSEAVRKHRVLWGECLAGALFWGDLYSIAEEVGFSPPRLVTASPITIGDKELEGVVGDCRFVSATFRLFKVPGSSRAGPGQVIYNGGIVGHERELVFDANFTFKEGEAVDVDAETAAVLRSSRFAEEFLIRAAGADAAAPQGCCGRRVKVGSSSPVLDLGLGTLLSLARGPFAPVRAQLGCWGWWLGSPGVCMGTAPPCFGAQRPPQLLLAAAVSSGP</sequence>
<dbReference type="GO" id="GO:0005829">
    <property type="term" value="C:cytosol"/>
    <property type="evidence" value="ECO:0007669"/>
    <property type="project" value="TreeGrafter"/>
</dbReference>
<dbReference type="SUPFAM" id="SSF53335">
    <property type="entry name" value="S-adenosyl-L-methionine-dependent methyltransferases"/>
    <property type="match status" value="1"/>
</dbReference>
<reference evidence="11" key="3">
    <citation type="submission" date="2025-09" db="UniProtKB">
        <authorList>
            <consortium name="Ensembl"/>
        </authorList>
    </citation>
    <scope>IDENTIFICATION</scope>
</reference>
<evidence type="ECO:0000256" key="9">
    <source>
        <dbReference type="SAM" id="MobiDB-lite"/>
    </source>
</evidence>
<keyword evidence="1" id="KW-0808">Transferase</keyword>
<dbReference type="CDD" id="cd02440">
    <property type="entry name" value="AdoMet_MTases"/>
    <property type="match status" value="1"/>
</dbReference>
<dbReference type="AlphaFoldDB" id="A0A493TKU1"/>
<evidence type="ECO:0000256" key="3">
    <source>
        <dbReference type="ARBA" id="ARBA00034487"/>
    </source>
</evidence>
<reference evidence="11" key="2">
    <citation type="submission" date="2025-08" db="UniProtKB">
        <authorList>
            <consortium name="Ensembl"/>
        </authorList>
    </citation>
    <scope>IDENTIFICATION</scope>
</reference>
<name>A0A493TKU1_ANAPP</name>
<dbReference type="GO" id="GO:0009404">
    <property type="term" value="P:toxin metabolic process"/>
    <property type="evidence" value="ECO:0007669"/>
    <property type="project" value="Ensembl"/>
</dbReference>
<dbReference type="GO" id="GO:0018872">
    <property type="term" value="P:arsonoacetate metabolic process"/>
    <property type="evidence" value="ECO:0007669"/>
    <property type="project" value="Ensembl"/>
</dbReference>
<keyword evidence="2" id="KW-0949">S-adenosyl-L-methionine</keyword>
<dbReference type="STRING" id="8840.ENSAPLP00000026240"/>
<dbReference type="Gene3D" id="3.40.5.100">
    <property type="match status" value="1"/>
</dbReference>
<comment type="catalytic activity">
    <reaction evidence="8">
        <text>arsenic triglutathione + 3 [thioredoxin]-dithiol + 3 S-adenosyl-L-methionine = trimethylarsine + 3 [thioredoxin]-disulfide + 3 glutathione + 3 S-adenosyl-L-homocysteine + 3 H(+)</text>
        <dbReference type="Rhea" id="RHEA:69432"/>
        <dbReference type="Rhea" id="RHEA-COMP:10698"/>
        <dbReference type="Rhea" id="RHEA-COMP:10700"/>
        <dbReference type="ChEBI" id="CHEBI:15378"/>
        <dbReference type="ChEBI" id="CHEBI:27130"/>
        <dbReference type="ChEBI" id="CHEBI:29950"/>
        <dbReference type="ChEBI" id="CHEBI:50058"/>
        <dbReference type="ChEBI" id="CHEBI:57856"/>
        <dbReference type="ChEBI" id="CHEBI:57925"/>
        <dbReference type="ChEBI" id="CHEBI:59789"/>
        <dbReference type="ChEBI" id="CHEBI:183640"/>
        <dbReference type="EC" id="2.1.1.137"/>
    </reaction>
</comment>
<organism evidence="11 12">
    <name type="scientific">Anas platyrhynchos platyrhynchos</name>
    <name type="common">Northern mallard</name>
    <dbReference type="NCBI Taxonomy" id="8840"/>
    <lineage>
        <taxon>Eukaryota</taxon>
        <taxon>Metazoa</taxon>
        <taxon>Chordata</taxon>
        <taxon>Craniata</taxon>
        <taxon>Vertebrata</taxon>
        <taxon>Euteleostomi</taxon>
        <taxon>Archelosauria</taxon>
        <taxon>Archosauria</taxon>
        <taxon>Dinosauria</taxon>
        <taxon>Saurischia</taxon>
        <taxon>Theropoda</taxon>
        <taxon>Coelurosauria</taxon>
        <taxon>Aves</taxon>
        <taxon>Neognathae</taxon>
        <taxon>Galloanserae</taxon>
        <taxon>Anseriformes</taxon>
        <taxon>Anatidae</taxon>
        <taxon>Anatinae</taxon>
        <taxon>Anas</taxon>
    </lineage>
</organism>
<accession>A0A493TKU1</accession>
<dbReference type="GeneTree" id="ENSGT00390000001742"/>
<dbReference type="Pfam" id="PF13847">
    <property type="entry name" value="Methyltransf_31"/>
    <property type="match status" value="1"/>
</dbReference>